<dbReference type="Pfam" id="PF13487">
    <property type="entry name" value="HD_5"/>
    <property type="match status" value="1"/>
</dbReference>
<feature type="domain" description="HD-GYP" evidence="2">
    <location>
        <begin position="114"/>
        <end position="310"/>
    </location>
</feature>
<protein>
    <submittedName>
        <fullName evidence="3">Uncharacterized protein</fullName>
    </submittedName>
</protein>
<evidence type="ECO:0000313" key="3">
    <source>
        <dbReference type="EMBL" id="AOM82019.1"/>
    </source>
</evidence>
<dbReference type="InterPro" id="IPR006674">
    <property type="entry name" value="HD_domain"/>
</dbReference>
<proteinExistence type="predicted"/>
<dbReference type="SUPFAM" id="SSF109604">
    <property type="entry name" value="HD-domain/PDEase-like"/>
    <property type="match status" value="1"/>
</dbReference>
<dbReference type="PATRIC" id="fig|632773.3.peg.673"/>
<dbReference type="SMART" id="SM00471">
    <property type="entry name" value="HDc"/>
    <property type="match status" value="1"/>
</dbReference>
<evidence type="ECO:0000259" key="2">
    <source>
        <dbReference type="PROSITE" id="PS51832"/>
    </source>
</evidence>
<name>A0A1D7QSP2_9BACI</name>
<dbReference type="PANTHER" id="PTHR43155">
    <property type="entry name" value="CYCLIC DI-GMP PHOSPHODIESTERASE PA4108-RELATED"/>
    <property type="match status" value="1"/>
</dbReference>
<organism evidence="3 4">
    <name type="scientific">Salisediminibacterium beveridgei</name>
    <dbReference type="NCBI Taxonomy" id="632773"/>
    <lineage>
        <taxon>Bacteria</taxon>
        <taxon>Bacillati</taxon>
        <taxon>Bacillota</taxon>
        <taxon>Bacilli</taxon>
        <taxon>Bacillales</taxon>
        <taxon>Bacillaceae</taxon>
        <taxon>Salisediminibacterium</taxon>
    </lineage>
</organism>
<reference evidence="3 4" key="1">
    <citation type="submission" date="2015-08" db="EMBL/GenBank/DDBJ databases">
        <title>The complete genome sequence of Bacillus beveridgei MLTeJB.</title>
        <authorList>
            <person name="Hanson T.E."/>
            <person name="Mesa C."/>
            <person name="Basesman S.M."/>
            <person name="Oremland R.S."/>
        </authorList>
    </citation>
    <scope>NUCLEOTIDE SEQUENCE [LARGE SCALE GENOMIC DNA]</scope>
    <source>
        <strain evidence="3 4">MLTeJB</strain>
    </source>
</reference>
<feature type="domain" description="HD" evidence="1">
    <location>
        <begin position="135"/>
        <end position="258"/>
    </location>
</feature>
<accession>A0A1D7QSP2</accession>
<dbReference type="STRING" id="632773.BBEV_0627"/>
<dbReference type="PANTHER" id="PTHR43155:SF2">
    <property type="entry name" value="CYCLIC DI-GMP PHOSPHODIESTERASE PA4108"/>
    <property type="match status" value="1"/>
</dbReference>
<dbReference type="PROSITE" id="PS51832">
    <property type="entry name" value="HD_GYP"/>
    <property type="match status" value="1"/>
</dbReference>
<dbReference type="InterPro" id="IPR003607">
    <property type="entry name" value="HD/PDEase_dom"/>
</dbReference>
<dbReference type="KEGG" id="bbev:BBEV_0627"/>
<evidence type="ECO:0000313" key="4">
    <source>
        <dbReference type="Proteomes" id="UP000094463"/>
    </source>
</evidence>
<dbReference type="NCBIfam" id="TIGR00277">
    <property type="entry name" value="HDIG"/>
    <property type="match status" value="1"/>
</dbReference>
<evidence type="ECO:0000259" key="1">
    <source>
        <dbReference type="PROSITE" id="PS51831"/>
    </source>
</evidence>
<dbReference type="InterPro" id="IPR037522">
    <property type="entry name" value="HD_GYP_dom"/>
</dbReference>
<keyword evidence="4" id="KW-1185">Reference proteome</keyword>
<dbReference type="Proteomes" id="UP000094463">
    <property type="component" value="Chromosome"/>
</dbReference>
<dbReference type="RefSeq" id="WP_069364143.1">
    <property type="nucleotide sequence ID" value="NZ_CP012502.1"/>
</dbReference>
<dbReference type="PROSITE" id="PS51831">
    <property type="entry name" value="HD"/>
    <property type="match status" value="1"/>
</dbReference>
<dbReference type="Gene3D" id="1.10.3210.10">
    <property type="entry name" value="Hypothetical protein af1432"/>
    <property type="match status" value="1"/>
</dbReference>
<dbReference type="EMBL" id="CP012502">
    <property type="protein sequence ID" value="AOM82019.1"/>
    <property type="molecule type" value="Genomic_DNA"/>
</dbReference>
<gene>
    <name evidence="3" type="ORF">BBEV_0627</name>
</gene>
<dbReference type="InterPro" id="IPR006675">
    <property type="entry name" value="HDIG_dom"/>
</dbReference>
<dbReference type="AlphaFoldDB" id="A0A1D7QSP2"/>
<dbReference type="CDD" id="cd00077">
    <property type="entry name" value="HDc"/>
    <property type="match status" value="1"/>
</dbReference>
<dbReference type="OrthoDB" id="9759601at2"/>
<sequence length="370" mass="41460">MRLKSIHSLKENDQLAKPIYNDEGLILLNASVKLSASMINRLHDKGVSFVYIDDPDTADIFVDDTLSPEVKTKAIKTINKSFKKIGEQLSQGKSIQIDDLTESFSDVVESILNSVRSEKDAVTMLSNVMNYDSYVYQHSLSVTVYAVALGKKAGLNFKQLKELGLGAMLHDVGKMAIPLDVLNKKRKLTDEEFDLIKEHAEQGFEMLRKSKTLPLLAAHCAFQHHERLDGSGYPRQIKENEIHLYGKILAIADVFDAVTSHRVYRSAMLPHEGLALIQAGAGKLFDRKLVELFQKTVAIYPVGIEVELSDGRSGVVKKINQSLPDRPTVKILKDKDDKALDEPYDLNLTDMLNITIVQCERLIESKSYES</sequence>